<dbReference type="Gene3D" id="6.10.340.10">
    <property type="match status" value="1"/>
</dbReference>
<dbReference type="SUPFAM" id="SSF81606">
    <property type="entry name" value="PP2C-like"/>
    <property type="match status" value="1"/>
</dbReference>
<keyword evidence="2" id="KW-1133">Transmembrane helix</keyword>
<feature type="transmembrane region" description="Helical" evidence="2">
    <location>
        <begin position="266"/>
        <end position="283"/>
    </location>
</feature>
<feature type="transmembrane region" description="Helical" evidence="2">
    <location>
        <begin position="124"/>
        <end position="145"/>
    </location>
</feature>
<name>A0A1V6N2S3_METAZ</name>
<keyword evidence="2" id="KW-0472">Membrane</keyword>
<dbReference type="GO" id="GO:0016791">
    <property type="term" value="F:phosphatase activity"/>
    <property type="evidence" value="ECO:0007669"/>
    <property type="project" value="TreeGrafter"/>
</dbReference>
<feature type="transmembrane region" description="Helical" evidence="2">
    <location>
        <begin position="303"/>
        <end position="325"/>
    </location>
</feature>
<evidence type="ECO:0000256" key="2">
    <source>
        <dbReference type="SAM" id="Phobius"/>
    </source>
</evidence>
<dbReference type="EMBL" id="JXMW01000006">
    <property type="protein sequence ID" value="OQD58907.1"/>
    <property type="molecule type" value="Genomic_DNA"/>
</dbReference>
<dbReference type="AlphaFoldDB" id="A0A1V6N2S3"/>
<protein>
    <submittedName>
        <fullName evidence="4">Putative phosphatase</fullName>
    </submittedName>
</protein>
<evidence type="ECO:0000259" key="3">
    <source>
        <dbReference type="PROSITE" id="PS51746"/>
    </source>
</evidence>
<evidence type="ECO:0000313" key="5">
    <source>
        <dbReference type="Proteomes" id="UP000191661"/>
    </source>
</evidence>
<dbReference type="PANTHER" id="PTHR43156">
    <property type="entry name" value="STAGE II SPORULATION PROTEIN E-RELATED"/>
    <property type="match status" value="1"/>
</dbReference>
<feature type="transmembrane region" description="Helical" evidence="2">
    <location>
        <begin position="50"/>
        <end position="71"/>
    </location>
</feature>
<keyword evidence="5" id="KW-1185">Reference proteome</keyword>
<organism evidence="4 5">
    <name type="scientific">Methanobrevibacter arboriphilus JCM 13429 = DSM 1125</name>
    <dbReference type="NCBI Taxonomy" id="1300164"/>
    <lineage>
        <taxon>Archaea</taxon>
        <taxon>Methanobacteriati</taxon>
        <taxon>Methanobacteriota</taxon>
        <taxon>Methanomada group</taxon>
        <taxon>Methanobacteria</taxon>
        <taxon>Methanobacteriales</taxon>
        <taxon>Methanobacteriaceae</taxon>
        <taxon>Methanobrevibacter</taxon>
    </lineage>
</organism>
<dbReference type="RefSeq" id="WP_080459972.1">
    <property type="nucleotide sequence ID" value="NZ_JXMW01000006.1"/>
</dbReference>
<feature type="transmembrane region" description="Helical" evidence="2">
    <location>
        <begin position="77"/>
        <end position="104"/>
    </location>
</feature>
<comment type="caution">
    <text evidence="4">The sequence shown here is derived from an EMBL/GenBank/DDBJ whole genome shotgun (WGS) entry which is preliminary data.</text>
</comment>
<gene>
    <name evidence="4" type="ORF">MBBAR_6c00170</name>
</gene>
<dbReference type="InterPro" id="IPR036457">
    <property type="entry name" value="PPM-type-like_dom_sf"/>
</dbReference>
<evidence type="ECO:0000313" key="4">
    <source>
        <dbReference type="EMBL" id="OQD58907.1"/>
    </source>
</evidence>
<dbReference type="Proteomes" id="UP000191661">
    <property type="component" value="Unassembled WGS sequence"/>
</dbReference>
<reference evidence="4 5" key="1">
    <citation type="submission" date="2014-12" db="EMBL/GenBank/DDBJ databases">
        <title>Genome sequence of Methanobrevibacter arboriphilicus DH1, DSM1125.</title>
        <authorList>
            <person name="Poehlein A."/>
            <person name="Thauer R.K."/>
            <person name="Seedorf H."/>
            <person name="Daniel R."/>
        </authorList>
    </citation>
    <scope>NUCLEOTIDE SEQUENCE [LARGE SCALE GENOMIC DNA]</scope>
    <source>
        <strain evidence="4 5">DH1</strain>
    </source>
</reference>
<feature type="transmembrane region" description="Helical" evidence="2">
    <location>
        <begin position="17"/>
        <end position="38"/>
    </location>
</feature>
<dbReference type="InterPro" id="IPR001932">
    <property type="entry name" value="PPM-type_phosphatase-like_dom"/>
</dbReference>
<feature type="domain" description="PPM-type phosphatase" evidence="3">
    <location>
        <begin position="430"/>
        <end position="641"/>
    </location>
</feature>
<dbReference type="OrthoDB" id="110858at2157"/>
<keyword evidence="2" id="KW-0812">Transmembrane</keyword>
<dbReference type="SMART" id="SM00331">
    <property type="entry name" value="PP2C_SIG"/>
    <property type="match status" value="1"/>
</dbReference>
<dbReference type="Gene3D" id="3.60.40.10">
    <property type="entry name" value="PPM-type phosphatase domain"/>
    <property type="match status" value="1"/>
</dbReference>
<dbReference type="InterPro" id="IPR052016">
    <property type="entry name" value="Bact_Sigma-Reg"/>
</dbReference>
<feature type="transmembrane region" description="Helical" evidence="2">
    <location>
        <begin position="202"/>
        <end position="223"/>
    </location>
</feature>
<accession>A0A1V6N2S3</accession>
<feature type="transmembrane region" description="Helical" evidence="2">
    <location>
        <begin position="151"/>
        <end position="181"/>
    </location>
</feature>
<proteinExistence type="predicted"/>
<sequence length="643" mass="73339">MNIDESRLNYDSYSSKLIILIICSIIFIIIAIPFRYFFPVLNISQLRPSSALPPAFGMMFGFWGALGAALGDLVSDIIIGYPLVIVVFGFIANFLFGYISYKLWYSFNIGDKLTKPRLDTLNNLLKFIIVITTTSLIMTALLSFLLESVGILSFVSLQTLIFLLANFDFSMILGILIISIANIYGIKMYSPKQKKAFINPKVFDFSLGLAALIGLSYFLYSIFNGSCVYGLYIGIIFYVLIFIYIFKPFNKKINTENKEITLTEKFILVFILTGTIISILTGIEGFYSIQITQNQLINFWNHFYMNMSFIIIIFYIFFIGFLYYIEKNITNPIESISSSVNEYTNSKNKIEDSNNIVKKLNSLQNKQIEIEILVESFEQMIKDLKLYMLDLKNITAEKERINTELNIATNIQKSILPKEFLTSQGNGKFDISATSYPAKEVGGDFYDFFFIDDDHVTIVIGDVSGKGIPAALFMMLSKTLIKKEALYESNPKNIFKNVNNQLARDNSENMFVTAWMGILEIKTGMLTYVNAGHNPPLLKTSSRYKPLKSKPNFVLGPIDDIDYTQNEIKLEKGDRIFLYTDGITEAINSKKEFFGEKSLINILNNSDLPIRDLLVKVKEECDEFSKNLEQFDDITMLILEYKV</sequence>
<dbReference type="PROSITE" id="PS51746">
    <property type="entry name" value="PPM_2"/>
    <property type="match status" value="1"/>
</dbReference>
<keyword evidence="1" id="KW-0378">Hydrolase</keyword>
<dbReference type="Pfam" id="PF07228">
    <property type="entry name" value="SpoIIE"/>
    <property type="match status" value="1"/>
</dbReference>
<feature type="transmembrane region" description="Helical" evidence="2">
    <location>
        <begin position="229"/>
        <end position="246"/>
    </location>
</feature>
<dbReference type="PANTHER" id="PTHR43156:SF2">
    <property type="entry name" value="STAGE II SPORULATION PROTEIN E"/>
    <property type="match status" value="1"/>
</dbReference>
<evidence type="ECO:0000256" key="1">
    <source>
        <dbReference type="ARBA" id="ARBA00022801"/>
    </source>
</evidence>